<evidence type="ECO:0000256" key="5">
    <source>
        <dbReference type="PIRSR" id="PIRSR604808-1"/>
    </source>
</evidence>
<reference evidence="10" key="1">
    <citation type="submission" date="2017-09" db="EMBL/GenBank/DDBJ databases">
        <authorList>
            <person name="Varghese N."/>
            <person name="Submissions S."/>
        </authorList>
    </citation>
    <scope>NUCLEOTIDE SEQUENCE [LARGE SCALE GENOMIC DNA]</scope>
    <source>
        <strain evidence="10">DSM 2913</strain>
    </source>
</reference>
<feature type="binding site" evidence="6">
    <location>
        <position position="158"/>
    </location>
    <ligand>
        <name>Mg(2+)</name>
        <dbReference type="ChEBI" id="CHEBI:18420"/>
        <label>1</label>
    </ligand>
</feature>
<sequence length="268" mass="31841">MQEKIRKNGNFKVASYNVNSINTRKELVLSWLERDPVDILCLQELKVPDENFPTEDFLKLGYKCYTYGQKTYNGVAICSKLELQEVFKGMGDPLYDEEKRVIGGRLKDLWIINVYFPHGEARGGKKFYWKLNFYERFLRFLQERFSPDDKIILVGDMNVALEDIDVYDPVLLKDTIGTMEEERQALRKVLSWGFIDAFRYLYPQKRQFTWWDYIGGMIWKDQGMRIDYILITKPLLPHLRDVYVDMWPRKRRVPKPSDHAPVIGVFEI</sequence>
<evidence type="ECO:0000259" key="8">
    <source>
        <dbReference type="Pfam" id="PF03372"/>
    </source>
</evidence>
<dbReference type="SUPFAM" id="SSF56219">
    <property type="entry name" value="DNase I-like"/>
    <property type="match status" value="1"/>
</dbReference>
<dbReference type="CDD" id="cd09086">
    <property type="entry name" value="ExoIII-like_AP-endo"/>
    <property type="match status" value="1"/>
</dbReference>
<accession>A0A285NV79</accession>
<feature type="active site" description="Proton donor/acceptor" evidence="5">
    <location>
        <position position="156"/>
    </location>
</feature>
<dbReference type="NCBIfam" id="TIGR00633">
    <property type="entry name" value="xth"/>
    <property type="match status" value="1"/>
</dbReference>
<dbReference type="PANTHER" id="PTHR43250">
    <property type="entry name" value="EXODEOXYRIBONUCLEASE III"/>
    <property type="match status" value="1"/>
</dbReference>
<evidence type="ECO:0000313" key="10">
    <source>
        <dbReference type="Proteomes" id="UP000218627"/>
    </source>
</evidence>
<feature type="binding site" evidence="6">
    <location>
        <position position="258"/>
    </location>
    <ligand>
        <name>Mg(2+)</name>
        <dbReference type="ChEBI" id="CHEBI:18420"/>
        <label>1</label>
    </ligand>
</feature>
<feature type="site" description="Important for catalytic activity" evidence="7">
    <location>
        <position position="227"/>
    </location>
</feature>
<keyword evidence="2 6" id="KW-0479">Metal-binding</keyword>
<dbReference type="AlphaFoldDB" id="A0A285NV79"/>
<dbReference type="InterPro" id="IPR037493">
    <property type="entry name" value="ExoIII-like"/>
</dbReference>
<evidence type="ECO:0000256" key="7">
    <source>
        <dbReference type="PIRSR" id="PIRSR604808-3"/>
    </source>
</evidence>
<dbReference type="EMBL" id="OBEN01000002">
    <property type="protein sequence ID" value="SNZ13402.1"/>
    <property type="molecule type" value="Genomic_DNA"/>
</dbReference>
<organism evidence="9 10">
    <name type="scientific">Hydrogenobacter hydrogenophilus</name>
    <dbReference type="NCBI Taxonomy" id="35835"/>
    <lineage>
        <taxon>Bacteria</taxon>
        <taxon>Pseudomonadati</taxon>
        <taxon>Aquificota</taxon>
        <taxon>Aquificia</taxon>
        <taxon>Aquificales</taxon>
        <taxon>Aquificaceae</taxon>
        <taxon>Hydrogenobacter</taxon>
    </lineage>
</organism>
<evidence type="ECO:0000313" key="9">
    <source>
        <dbReference type="EMBL" id="SNZ13402.1"/>
    </source>
</evidence>
<dbReference type="InterPro" id="IPR036691">
    <property type="entry name" value="Endo/exonu/phosph_ase_sf"/>
</dbReference>
<dbReference type="GO" id="GO:0008311">
    <property type="term" value="F:double-stranded DNA 3'-5' DNA exonuclease activity"/>
    <property type="evidence" value="ECO:0007669"/>
    <property type="project" value="InterPro"/>
</dbReference>
<comment type="cofactor">
    <cofactor evidence="6">
        <name>Mg(2+)</name>
        <dbReference type="ChEBI" id="CHEBI:18420"/>
    </cofactor>
    <cofactor evidence="6">
        <name>Mn(2+)</name>
        <dbReference type="ChEBI" id="CHEBI:29035"/>
    </cofactor>
    <text evidence="6">Probably binds two magnesium or manganese ions per subunit.</text>
</comment>
<feature type="binding site" evidence="6">
    <location>
        <position position="44"/>
    </location>
    <ligand>
        <name>Mg(2+)</name>
        <dbReference type="ChEBI" id="CHEBI:18420"/>
        <label>1</label>
    </ligand>
</feature>
<feature type="binding site" evidence="6">
    <location>
        <position position="17"/>
    </location>
    <ligand>
        <name>Mg(2+)</name>
        <dbReference type="ChEBI" id="CHEBI:18420"/>
        <label>1</label>
    </ligand>
</feature>
<feature type="site" description="Transition state stabilizer" evidence="7">
    <location>
        <position position="158"/>
    </location>
</feature>
<dbReference type="NCBIfam" id="TIGR00195">
    <property type="entry name" value="exoDNase_III"/>
    <property type="match status" value="1"/>
</dbReference>
<feature type="binding site" evidence="6">
    <location>
        <position position="259"/>
    </location>
    <ligand>
        <name>Mg(2+)</name>
        <dbReference type="ChEBI" id="CHEBI:18420"/>
        <label>1</label>
    </ligand>
</feature>
<keyword evidence="10" id="KW-1185">Reference proteome</keyword>
<keyword evidence="3" id="KW-0378">Hydrolase</keyword>
<dbReference type="PANTHER" id="PTHR43250:SF2">
    <property type="entry name" value="EXODEOXYRIBONUCLEASE III"/>
    <property type="match status" value="1"/>
</dbReference>
<keyword evidence="6" id="KW-0464">Manganese</keyword>
<feature type="site" description="Interaction with DNA substrate" evidence="7">
    <location>
        <position position="259"/>
    </location>
</feature>
<proteinExistence type="inferred from homology"/>
<evidence type="ECO:0000256" key="1">
    <source>
        <dbReference type="ARBA" id="ARBA00007092"/>
    </source>
</evidence>
<feature type="active site" evidence="5">
    <location>
        <position position="115"/>
    </location>
</feature>
<dbReference type="Proteomes" id="UP000218627">
    <property type="component" value="Unassembled WGS sequence"/>
</dbReference>
<dbReference type="InterPro" id="IPR005135">
    <property type="entry name" value="Endo/exonuclease/phosphatase"/>
</dbReference>
<dbReference type="PROSITE" id="PS51435">
    <property type="entry name" value="AP_NUCLEASE_F1_4"/>
    <property type="match status" value="1"/>
</dbReference>
<evidence type="ECO:0000256" key="6">
    <source>
        <dbReference type="PIRSR" id="PIRSR604808-2"/>
    </source>
</evidence>
<protein>
    <submittedName>
        <fullName evidence="9">Exodeoxyribonuclease-3</fullName>
    </submittedName>
</protein>
<dbReference type="GO" id="GO:0046872">
    <property type="term" value="F:metal ion binding"/>
    <property type="evidence" value="ECO:0007669"/>
    <property type="project" value="UniProtKB-KW"/>
</dbReference>
<keyword evidence="4 6" id="KW-0460">Magnesium</keyword>
<evidence type="ECO:0000256" key="3">
    <source>
        <dbReference type="ARBA" id="ARBA00022801"/>
    </source>
</evidence>
<gene>
    <name evidence="9" type="ORF">SAMN06265353_0740</name>
</gene>
<dbReference type="RefSeq" id="WP_096601221.1">
    <property type="nucleotide sequence ID" value="NZ_OBEN01000002.1"/>
</dbReference>
<dbReference type="OrthoDB" id="9803914at2"/>
<evidence type="ECO:0000256" key="2">
    <source>
        <dbReference type="ARBA" id="ARBA00022723"/>
    </source>
</evidence>
<dbReference type="GO" id="GO:0006281">
    <property type="term" value="P:DNA repair"/>
    <property type="evidence" value="ECO:0007669"/>
    <property type="project" value="InterPro"/>
</dbReference>
<feature type="binding site" evidence="6">
    <location>
        <position position="156"/>
    </location>
    <ligand>
        <name>Mg(2+)</name>
        <dbReference type="ChEBI" id="CHEBI:18420"/>
        <label>1</label>
    </ligand>
</feature>
<comment type="similarity">
    <text evidence="1">Belongs to the DNA repair enzymes AP/ExoA family.</text>
</comment>
<evidence type="ECO:0000256" key="4">
    <source>
        <dbReference type="ARBA" id="ARBA00022842"/>
    </source>
</evidence>
<name>A0A285NV79_9AQUI</name>
<dbReference type="Gene3D" id="3.60.10.10">
    <property type="entry name" value="Endonuclease/exonuclease/phosphatase"/>
    <property type="match status" value="1"/>
</dbReference>
<dbReference type="Pfam" id="PF03372">
    <property type="entry name" value="Exo_endo_phos"/>
    <property type="match status" value="1"/>
</dbReference>
<feature type="active site" description="Proton acceptor" evidence="5">
    <location>
        <position position="259"/>
    </location>
</feature>
<feature type="domain" description="Endonuclease/exonuclease/phosphatase" evidence="8">
    <location>
        <begin position="14"/>
        <end position="259"/>
    </location>
</feature>
<dbReference type="InterPro" id="IPR004808">
    <property type="entry name" value="AP_endonuc_1"/>
</dbReference>